<accession>A0A314ZDK2</accession>
<dbReference type="AlphaFoldDB" id="A0A314ZDK2"/>
<evidence type="ECO:0000313" key="2">
    <source>
        <dbReference type="Proteomes" id="UP000250321"/>
    </source>
</evidence>
<comment type="caution">
    <text evidence="1">The sequence shown here is derived from an EMBL/GenBank/DDBJ whole genome shotgun (WGS) entry which is preliminary data.</text>
</comment>
<gene>
    <name evidence="1" type="ORF">Pyn_06711</name>
</gene>
<organism evidence="1 2">
    <name type="scientific">Prunus yedoensis var. nudiflora</name>
    <dbReference type="NCBI Taxonomy" id="2094558"/>
    <lineage>
        <taxon>Eukaryota</taxon>
        <taxon>Viridiplantae</taxon>
        <taxon>Streptophyta</taxon>
        <taxon>Embryophyta</taxon>
        <taxon>Tracheophyta</taxon>
        <taxon>Spermatophyta</taxon>
        <taxon>Magnoliopsida</taxon>
        <taxon>eudicotyledons</taxon>
        <taxon>Gunneridae</taxon>
        <taxon>Pentapetalae</taxon>
        <taxon>rosids</taxon>
        <taxon>fabids</taxon>
        <taxon>Rosales</taxon>
        <taxon>Rosaceae</taxon>
        <taxon>Amygdaloideae</taxon>
        <taxon>Amygdaleae</taxon>
        <taxon>Prunus</taxon>
    </lineage>
</organism>
<proteinExistence type="predicted"/>
<protein>
    <submittedName>
        <fullName evidence="1">Uncharacterized protein</fullName>
    </submittedName>
</protein>
<evidence type="ECO:0000313" key="1">
    <source>
        <dbReference type="EMBL" id="PQQ17379.1"/>
    </source>
</evidence>
<reference evidence="1 2" key="1">
    <citation type="submission" date="2018-02" db="EMBL/GenBank/DDBJ databases">
        <title>Draft genome of wild Prunus yedoensis var. nudiflora.</title>
        <authorList>
            <person name="Baek S."/>
            <person name="Kim J.-H."/>
            <person name="Choi K."/>
            <person name="Kim G.-B."/>
            <person name="Cho A."/>
            <person name="Jang H."/>
            <person name="Shin C.-H."/>
            <person name="Yu H.-J."/>
            <person name="Mun J.-H."/>
        </authorList>
    </citation>
    <scope>NUCLEOTIDE SEQUENCE [LARGE SCALE GENOMIC DNA]</scope>
    <source>
        <strain evidence="2">cv. Jeju island</strain>
        <tissue evidence="1">Leaf</tissue>
    </source>
</reference>
<dbReference type="STRING" id="2094558.A0A314ZDK2"/>
<dbReference type="Proteomes" id="UP000250321">
    <property type="component" value="Unassembled WGS sequence"/>
</dbReference>
<keyword evidence="2" id="KW-1185">Reference proteome</keyword>
<name>A0A314ZDK2_PRUYE</name>
<dbReference type="EMBL" id="PJQY01000153">
    <property type="protein sequence ID" value="PQQ17379.1"/>
    <property type="molecule type" value="Genomic_DNA"/>
</dbReference>
<sequence length="94" mass="10537">MTTTTTSIGGGGEDRVLATAQQIVKSLNTPKELRQPLIQHHRFDQRRGFEGRKRSIRGRREGDFSVGVEFRSSQKLGSLGGVAGRVWRVFIGRR</sequence>